<dbReference type="HOGENOM" id="CLU_597221_0_0_1"/>
<dbReference type="EMBL" id="KL142392">
    <property type="protein sequence ID" value="KDR71536.1"/>
    <property type="molecule type" value="Genomic_DNA"/>
</dbReference>
<dbReference type="Proteomes" id="UP000027222">
    <property type="component" value="Unassembled WGS sequence"/>
</dbReference>
<evidence type="ECO:0000313" key="1">
    <source>
        <dbReference type="EMBL" id="KDR71536.1"/>
    </source>
</evidence>
<sequence>MADIHDIPPEILAASFELGINTWGIGFLSRLCEVCKNWNEIINSSPRLWGIISIQSSRSSVSVLEMQIMKAKSAPLSVSISPRLPRHEIEEHWSLLSEEVDHWAVASISTQFATTIRSSWADLIRQNLEVLTLTQCGGDADTFLAEVEDNHKHPPKLRSFTANRLSRSWTLPFLSPSIRYFCLRRGDPINRFHNIVDTWEYLYRIPGVVTVDLHDLLHCDPNEQLSSRAIQLPKLETIRLTNVLYPSSILCAISAPCVRTLVVDRTRWYKNYLPKWELGNVNEAALPLLPFFWQWSQAGFIPTHLHTLRLVDCLERGDIPSLIRWLAHLPNLVRLLLKDEEISLAAARKTVDGEECNLFKALALPRSSEDGSYSWLCPSLTVLQIESGEQDIEALIPIAQARGGIAPTFPPDVNPPRRLRVIEAFLHESETQENVEMLESLVDEVHWTSGRRSRTDFL</sequence>
<name>A0A067SKX4_GALM3</name>
<dbReference type="SUPFAM" id="SSF52047">
    <property type="entry name" value="RNI-like"/>
    <property type="match status" value="1"/>
</dbReference>
<dbReference type="AlphaFoldDB" id="A0A067SKX4"/>
<reference evidence="2" key="1">
    <citation type="journal article" date="2014" name="Proc. Natl. Acad. Sci. U.S.A.">
        <title>Extensive sampling of basidiomycete genomes demonstrates inadequacy of the white-rot/brown-rot paradigm for wood decay fungi.</title>
        <authorList>
            <person name="Riley R."/>
            <person name="Salamov A.A."/>
            <person name="Brown D.W."/>
            <person name="Nagy L.G."/>
            <person name="Floudas D."/>
            <person name="Held B.W."/>
            <person name="Levasseur A."/>
            <person name="Lombard V."/>
            <person name="Morin E."/>
            <person name="Otillar R."/>
            <person name="Lindquist E.A."/>
            <person name="Sun H."/>
            <person name="LaButti K.M."/>
            <person name="Schmutz J."/>
            <person name="Jabbour D."/>
            <person name="Luo H."/>
            <person name="Baker S.E."/>
            <person name="Pisabarro A.G."/>
            <person name="Walton J.D."/>
            <person name="Blanchette R.A."/>
            <person name="Henrissat B."/>
            <person name="Martin F."/>
            <person name="Cullen D."/>
            <person name="Hibbett D.S."/>
            <person name="Grigoriev I.V."/>
        </authorList>
    </citation>
    <scope>NUCLEOTIDE SEQUENCE [LARGE SCALE GENOMIC DNA]</scope>
    <source>
        <strain evidence="2">CBS 339.88</strain>
    </source>
</reference>
<organism evidence="1 2">
    <name type="scientific">Galerina marginata (strain CBS 339.88)</name>
    <dbReference type="NCBI Taxonomy" id="685588"/>
    <lineage>
        <taxon>Eukaryota</taxon>
        <taxon>Fungi</taxon>
        <taxon>Dikarya</taxon>
        <taxon>Basidiomycota</taxon>
        <taxon>Agaricomycotina</taxon>
        <taxon>Agaricomycetes</taxon>
        <taxon>Agaricomycetidae</taxon>
        <taxon>Agaricales</taxon>
        <taxon>Agaricineae</taxon>
        <taxon>Strophariaceae</taxon>
        <taxon>Galerina</taxon>
    </lineage>
</organism>
<proteinExistence type="predicted"/>
<evidence type="ECO:0000313" key="2">
    <source>
        <dbReference type="Proteomes" id="UP000027222"/>
    </source>
</evidence>
<gene>
    <name evidence="1" type="ORF">GALMADRAFT_253870</name>
</gene>
<protein>
    <submittedName>
        <fullName evidence="1">Uncharacterized protein</fullName>
    </submittedName>
</protein>
<keyword evidence="2" id="KW-1185">Reference proteome</keyword>
<dbReference type="OrthoDB" id="3062612at2759"/>
<accession>A0A067SKX4</accession>